<gene>
    <name evidence="2" type="ORF">AYR66_00290</name>
</gene>
<dbReference type="InterPro" id="IPR029068">
    <property type="entry name" value="Glyas_Bleomycin-R_OHBP_Dase"/>
</dbReference>
<dbReference type="EMBL" id="LSTO01000004">
    <property type="protein sequence ID" value="OWW18532.1"/>
    <property type="molecule type" value="Genomic_DNA"/>
</dbReference>
<evidence type="ECO:0000313" key="3">
    <source>
        <dbReference type="Proteomes" id="UP000197535"/>
    </source>
</evidence>
<dbReference type="InterPro" id="IPR025870">
    <property type="entry name" value="Glyoxalase-like_dom"/>
</dbReference>
<comment type="caution">
    <text evidence="2">The sequence shown here is derived from an EMBL/GenBank/DDBJ whole genome shotgun (WGS) entry which is preliminary data.</text>
</comment>
<organism evidence="2 3">
    <name type="scientific">Noviherbaspirillum denitrificans</name>
    <dbReference type="NCBI Taxonomy" id="1968433"/>
    <lineage>
        <taxon>Bacteria</taxon>
        <taxon>Pseudomonadati</taxon>
        <taxon>Pseudomonadota</taxon>
        <taxon>Betaproteobacteria</taxon>
        <taxon>Burkholderiales</taxon>
        <taxon>Oxalobacteraceae</taxon>
        <taxon>Noviherbaspirillum</taxon>
    </lineage>
</organism>
<dbReference type="OrthoDB" id="5801364at2"/>
<reference evidence="2 3" key="1">
    <citation type="submission" date="2016-02" db="EMBL/GenBank/DDBJ databases">
        <authorList>
            <person name="Wen L."/>
            <person name="He K."/>
            <person name="Yang H."/>
        </authorList>
    </citation>
    <scope>NUCLEOTIDE SEQUENCE [LARGE SCALE GENOMIC DNA]</scope>
    <source>
        <strain evidence="2 3">TSA40</strain>
    </source>
</reference>
<dbReference type="Pfam" id="PF13468">
    <property type="entry name" value="Glyoxalase_3"/>
    <property type="match status" value="1"/>
</dbReference>
<dbReference type="RefSeq" id="WP_088710388.1">
    <property type="nucleotide sequence ID" value="NZ_LSTO01000004.1"/>
</dbReference>
<feature type="domain" description="Glyoxalase-like" evidence="1">
    <location>
        <begin position="9"/>
        <end position="185"/>
    </location>
</feature>
<proteinExistence type="predicted"/>
<name>A0A254TB85_9BURK</name>
<dbReference type="AlphaFoldDB" id="A0A254TB85"/>
<dbReference type="Gene3D" id="3.10.180.10">
    <property type="entry name" value="2,3-Dihydroxybiphenyl 1,2-Dioxygenase, domain 1"/>
    <property type="match status" value="1"/>
</dbReference>
<accession>A0A254TB85</accession>
<sequence length="218" mass="24050">MLQFIQTTLDHIVVVAEHLEEGVEFCEKSFGDTLTRGGEHVRVGTHNYLLNLDGGIYLEVIAINPAAGATDCPRWFGMDWQEQRRRAAKGPFLATFVARTNQIGSAVTNLPSLGPVRHMQRGSLKWQITIRDDGGLVENGTVPTIIHWPEGVHPTQVMPRSNCRLIRLDAFHPQPAQLRGAWTRIGLEENASLAIRQGEGDPSLVAHLATPNGTVVLR</sequence>
<keyword evidence="3" id="KW-1185">Reference proteome</keyword>
<evidence type="ECO:0000313" key="2">
    <source>
        <dbReference type="EMBL" id="OWW18532.1"/>
    </source>
</evidence>
<evidence type="ECO:0000259" key="1">
    <source>
        <dbReference type="Pfam" id="PF13468"/>
    </source>
</evidence>
<protein>
    <recommendedName>
        <fullName evidence="1">Glyoxalase-like domain-containing protein</fullName>
    </recommendedName>
</protein>
<dbReference type="Proteomes" id="UP000197535">
    <property type="component" value="Unassembled WGS sequence"/>
</dbReference>